<dbReference type="Proteomes" id="UP000186456">
    <property type="component" value="Unassembled WGS sequence"/>
</dbReference>
<dbReference type="InterPro" id="IPR011010">
    <property type="entry name" value="DNA_brk_join_enz"/>
</dbReference>
<dbReference type="InterPro" id="IPR002104">
    <property type="entry name" value="Integrase_catalytic"/>
</dbReference>
<evidence type="ECO:0000256" key="3">
    <source>
        <dbReference type="ARBA" id="ARBA00023172"/>
    </source>
</evidence>
<dbReference type="PANTHER" id="PTHR30349:SF64">
    <property type="entry name" value="PROPHAGE INTEGRASE INTD-RELATED"/>
    <property type="match status" value="1"/>
</dbReference>
<feature type="domain" description="Tyr recombinase" evidence="4">
    <location>
        <begin position="172"/>
        <end position="356"/>
    </location>
</feature>
<evidence type="ECO:0000259" key="4">
    <source>
        <dbReference type="PROSITE" id="PS51898"/>
    </source>
</evidence>
<dbReference type="InterPro" id="IPR050090">
    <property type="entry name" value="Tyrosine_recombinase_XerCD"/>
</dbReference>
<comment type="similarity">
    <text evidence="1">Belongs to the 'phage' integrase family.</text>
</comment>
<gene>
    <name evidence="5" type="ORF">SAMN04487788_1684</name>
</gene>
<keyword evidence="2" id="KW-0238">DNA-binding</keyword>
<evidence type="ECO:0000313" key="5">
    <source>
        <dbReference type="EMBL" id="SDO98709.1"/>
    </source>
</evidence>
<accession>A0A1H0P1J1</accession>
<dbReference type="GO" id="GO:0006310">
    <property type="term" value="P:DNA recombination"/>
    <property type="evidence" value="ECO:0007669"/>
    <property type="project" value="UniProtKB-KW"/>
</dbReference>
<evidence type="ECO:0000313" key="6">
    <source>
        <dbReference type="Proteomes" id="UP000186456"/>
    </source>
</evidence>
<organism evidence="5 6">
    <name type="scientific">Microbacterium testaceum (strain StLB037)</name>
    <dbReference type="NCBI Taxonomy" id="979556"/>
    <lineage>
        <taxon>Bacteria</taxon>
        <taxon>Bacillati</taxon>
        <taxon>Actinomycetota</taxon>
        <taxon>Actinomycetes</taxon>
        <taxon>Micrococcales</taxon>
        <taxon>Microbacteriaceae</taxon>
        <taxon>Microbacterium</taxon>
    </lineage>
</organism>
<dbReference type="EMBL" id="FNJN01000003">
    <property type="protein sequence ID" value="SDO98709.1"/>
    <property type="molecule type" value="Genomic_DNA"/>
</dbReference>
<dbReference type="Gene3D" id="1.10.443.10">
    <property type="entry name" value="Intergrase catalytic core"/>
    <property type="match status" value="1"/>
</dbReference>
<dbReference type="InterPro" id="IPR013762">
    <property type="entry name" value="Integrase-like_cat_sf"/>
</dbReference>
<dbReference type="Gene3D" id="1.10.150.130">
    <property type="match status" value="1"/>
</dbReference>
<dbReference type="RefSeq" id="WP_081349746.1">
    <property type="nucleotide sequence ID" value="NZ_FNJN01000003.1"/>
</dbReference>
<evidence type="ECO:0000256" key="1">
    <source>
        <dbReference type="ARBA" id="ARBA00008857"/>
    </source>
</evidence>
<name>A0A1H0P1J1_MICTS</name>
<reference evidence="5 6" key="1">
    <citation type="submission" date="2016-10" db="EMBL/GenBank/DDBJ databases">
        <authorList>
            <person name="de Groot N.N."/>
        </authorList>
    </citation>
    <scope>NUCLEOTIDE SEQUENCE [LARGE SCALE GENOMIC DNA]</scope>
    <source>
        <strain evidence="5 6">StLB037</strain>
    </source>
</reference>
<dbReference type="Pfam" id="PF00589">
    <property type="entry name" value="Phage_integrase"/>
    <property type="match status" value="1"/>
</dbReference>
<protein>
    <submittedName>
        <fullName evidence="5">Phage integrase family protein</fullName>
    </submittedName>
</protein>
<dbReference type="PROSITE" id="PS51898">
    <property type="entry name" value="TYR_RECOMBINASE"/>
    <property type="match status" value="1"/>
</dbReference>
<dbReference type="GO" id="GO:0003677">
    <property type="term" value="F:DNA binding"/>
    <property type="evidence" value="ECO:0007669"/>
    <property type="project" value="UniProtKB-KW"/>
</dbReference>
<evidence type="ECO:0000256" key="2">
    <source>
        <dbReference type="ARBA" id="ARBA00023125"/>
    </source>
</evidence>
<sequence>MPRKKAGRQPRYGTIDVLPSGRWRGRYRANGVLTNLGTFETWEDAEEALAKVQARFTLGLEKEPTRKGQNGLEMVIDQYFKTRGKKLSERTRTENLASLNNHVVSYFKGIPLNQIDRWKIEVWWHTPTMEKRPVARRNTYFALRSIMNYAVARGYIAENPCQVEDAGATVAKDRPYMSPADFDRIVAQAPQPARMIFEFMLGSHARLGEVVALTVADVSLELGTVALVRQIRKDGEAPAGNKYGSKRTVTVFPSSFAPVRVMLASRIGTKPSDPLFLREDGSPITRTYLQYHWRKAREKAGLPQFHVHDIRHTGLTIAEGTGQGIKNVQLRGGHSTTAAALKYQHARLEADSGMADAADAALQLARGQLVPRAEMPKNETD</sequence>
<proteinExistence type="inferred from homology"/>
<dbReference type="InterPro" id="IPR010998">
    <property type="entry name" value="Integrase_recombinase_N"/>
</dbReference>
<dbReference type="SUPFAM" id="SSF56349">
    <property type="entry name" value="DNA breaking-rejoining enzymes"/>
    <property type="match status" value="1"/>
</dbReference>
<dbReference type="PANTHER" id="PTHR30349">
    <property type="entry name" value="PHAGE INTEGRASE-RELATED"/>
    <property type="match status" value="1"/>
</dbReference>
<dbReference type="GO" id="GO:0015074">
    <property type="term" value="P:DNA integration"/>
    <property type="evidence" value="ECO:0007669"/>
    <property type="project" value="InterPro"/>
</dbReference>
<keyword evidence="3" id="KW-0233">DNA recombination</keyword>
<dbReference type="AlphaFoldDB" id="A0A1H0P1J1"/>